<dbReference type="WBParaSite" id="BPAG_0000639801-mRNA-1">
    <property type="protein sequence ID" value="BPAG_0000639801-mRNA-1"/>
    <property type="gene ID" value="BPAG_0000639801"/>
</dbReference>
<protein>
    <submittedName>
        <fullName evidence="2">Serum opacity factor</fullName>
    </submittedName>
</protein>
<feature type="region of interest" description="Disordered" evidence="1">
    <location>
        <begin position="1"/>
        <end position="141"/>
    </location>
</feature>
<reference evidence="2" key="1">
    <citation type="submission" date="2017-02" db="UniProtKB">
        <authorList>
            <consortium name="WormBaseParasite"/>
        </authorList>
    </citation>
    <scope>IDENTIFICATION</scope>
</reference>
<name>A0A0N4TDW0_BRUPA</name>
<evidence type="ECO:0000313" key="2">
    <source>
        <dbReference type="WBParaSite" id="BPAG_0000639801-mRNA-1"/>
    </source>
</evidence>
<accession>A0A0N4TDW0</accession>
<dbReference type="AlphaFoldDB" id="A0A0N4TDW0"/>
<feature type="compositionally biased region" description="Polar residues" evidence="1">
    <location>
        <begin position="109"/>
        <end position="122"/>
    </location>
</feature>
<proteinExistence type="predicted"/>
<feature type="compositionally biased region" description="Polar residues" evidence="1">
    <location>
        <begin position="34"/>
        <end position="47"/>
    </location>
</feature>
<evidence type="ECO:0000256" key="1">
    <source>
        <dbReference type="SAM" id="MobiDB-lite"/>
    </source>
</evidence>
<sequence>LQDKTKDEDDAEEKSDSESVTGEQSTKFLREVTSIDQPESNTVGSSLKQHKIPAKINDTTMKTDEKMNDGSFIFDMQDKTKDEDDAEEKSDSESVTGEQSTKFLREVTSIDQPESNTVGSSLKQHKIPAKINDTTMKTDEKMNDGSFIFDMQVLIN</sequence>
<organism evidence="2">
    <name type="scientific">Brugia pahangi</name>
    <name type="common">Filarial nematode worm</name>
    <dbReference type="NCBI Taxonomy" id="6280"/>
    <lineage>
        <taxon>Eukaryota</taxon>
        <taxon>Metazoa</taxon>
        <taxon>Ecdysozoa</taxon>
        <taxon>Nematoda</taxon>
        <taxon>Chromadorea</taxon>
        <taxon>Rhabditida</taxon>
        <taxon>Spirurina</taxon>
        <taxon>Spiruromorpha</taxon>
        <taxon>Filarioidea</taxon>
        <taxon>Onchocercidae</taxon>
        <taxon>Brugia</taxon>
    </lineage>
</organism>